<comment type="caution">
    <text evidence="7">The sequence shown here is derived from an EMBL/GenBank/DDBJ whole genome shotgun (WGS) entry which is preliminary data.</text>
</comment>
<evidence type="ECO:0000313" key="8">
    <source>
        <dbReference type="Proteomes" id="UP000659344"/>
    </source>
</evidence>
<keyword evidence="3" id="KW-0804">Transcription</keyword>
<dbReference type="SMART" id="SM00448">
    <property type="entry name" value="REC"/>
    <property type="match status" value="1"/>
</dbReference>
<dbReference type="InterPro" id="IPR011006">
    <property type="entry name" value="CheY-like_superfamily"/>
</dbReference>
<dbReference type="RefSeq" id="WP_188535832.1">
    <property type="nucleotide sequence ID" value="NZ_BMFT01000001.1"/>
</dbReference>
<protein>
    <recommendedName>
        <fullName evidence="9">Two-component system, response regulator YesN</fullName>
    </recommendedName>
</protein>
<feature type="domain" description="HTH araC/xylS-type" evidence="5">
    <location>
        <begin position="423"/>
        <end position="521"/>
    </location>
</feature>
<keyword evidence="4" id="KW-0597">Phosphoprotein</keyword>
<sequence length="528" mass="61217">MKVLLIEDEPKVRRALRRLLTEIDSDIESILEAEDGNEGLKLIVEKRPDILLLDMIMPGMHGDELFERIRTMKLDIPVIVVSGHNDFALVRHALANDAIDYILKPFDKEDVEKAFHKAKGSLVKSQLNSQTEQLVLEMRNEHSRQQFHALIQNIYTGRITKQELELLPEFIQEEACSIHMVVIRNYVATVDDRFRKDVALLQYAIRKCINEYAEMKGLELLPGGSGQYDWCTWFAVRGHLDQRLDTDELTDMLEHVLRLSCFVLSLDEPRCLQEYCHAINELESDIMYIQLDSGLKVETTPTPELLRAADTFVSRTIHLIQHRLSFRIQADIEELFRTVAFHGQLSVMFLFQIWTNLNARAKPLVKRVPGGVKEMDRVEPFALCIALDVDKAMVLFTRVLEDYIVEADTGTDSISRKKDNRAFVVKEYIDFAFCEPLSLADLAKRFYVSKEYLAAQFKSQFGMTVMQYIHFLRLELSRQRLEEADEPVSSIAVAVGYDHFSYFDKRFKEKYGVTPSEYRNRYKKQITP</sequence>
<dbReference type="CDD" id="cd17536">
    <property type="entry name" value="REC_YesN-like"/>
    <property type="match status" value="1"/>
</dbReference>
<dbReference type="InterPro" id="IPR018062">
    <property type="entry name" value="HTH_AraC-typ_CS"/>
</dbReference>
<keyword evidence="8" id="KW-1185">Reference proteome</keyword>
<evidence type="ECO:0000313" key="7">
    <source>
        <dbReference type="EMBL" id="GGH13636.1"/>
    </source>
</evidence>
<dbReference type="Proteomes" id="UP000659344">
    <property type="component" value="Unassembled WGS sequence"/>
</dbReference>
<dbReference type="SMART" id="SM00342">
    <property type="entry name" value="HTH_ARAC"/>
    <property type="match status" value="1"/>
</dbReference>
<dbReference type="EMBL" id="BMFT01000001">
    <property type="protein sequence ID" value="GGH13636.1"/>
    <property type="molecule type" value="Genomic_DNA"/>
</dbReference>
<dbReference type="SUPFAM" id="SSF46689">
    <property type="entry name" value="Homeodomain-like"/>
    <property type="match status" value="2"/>
</dbReference>
<dbReference type="Pfam" id="PF12833">
    <property type="entry name" value="HTH_18"/>
    <property type="match status" value="1"/>
</dbReference>
<evidence type="ECO:0000256" key="2">
    <source>
        <dbReference type="ARBA" id="ARBA00023125"/>
    </source>
</evidence>
<dbReference type="InterPro" id="IPR020449">
    <property type="entry name" value="Tscrpt_reg_AraC-type_HTH"/>
</dbReference>
<organism evidence="7 8">
    <name type="scientific">Paenibacillus segetis</name>
    <dbReference type="NCBI Taxonomy" id="1325360"/>
    <lineage>
        <taxon>Bacteria</taxon>
        <taxon>Bacillati</taxon>
        <taxon>Bacillota</taxon>
        <taxon>Bacilli</taxon>
        <taxon>Bacillales</taxon>
        <taxon>Paenibacillaceae</taxon>
        <taxon>Paenibacillus</taxon>
    </lineage>
</organism>
<dbReference type="Gene3D" id="1.10.10.60">
    <property type="entry name" value="Homeodomain-like"/>
    <property type="match status" value="2"/>
</dbReference>
<evidence type="ECO:0008006" key="9">
    <source>
        <dbReference type="Google" id="ProtNLM"/>
    </source>
</evidence>
<evidence type="ECO:0000259" key="6">
    <source>
        <dbReference type="PROSITE" id="PS50110"/>
    </source>
</evidence>
<evidence type="ECO:0000256" key="1">
    <source>
        <dbReference type="ARBA" id="ARBA00023015"/>
    </source>
</evidence>
<dbReference type="Pfam" id="PF00072">
    <property type="entry name" value="Response_reg"/>
    <property type="match status" value="1"/>
</dbReference>
<dbReference type="Gene3D" id="3.40.50.2300">
    <property type="match status" value="1"/>
</dbReference>
<gene>
    <name evidence="7" type="ORF">GCM10008013_06830</name>
</gene>
<dbReference type="PRINTS" id="PR00032">
    <property type="entry name" value="HTHARAC"/>
</dbReference>
<dbReference type="PROSITE" id="PS50110">
    <property type="entry name" value="RESPONSE_REGULATORY"/>
    <property type="match status" value="1"/>
</dbReference>
<evidence type="ECO:0000259" key="5">
    <source>
        <dbReference type="PROSITE" id="PS01124"/>
    </source>
</evidence>
<feature type="domain" description="Response regulatory" evidence="6">
    <location>
        <begin position="2"/>
        <end position="119"/>
    </location>
</feature>
<proteinExistence type="predicted"/>
<dbReference type="InterPro" id="IPR018060">
    <property type="entry name" value="HTH_AraC"/>
</dbReference>
<dbReference type="PROSITE" id="PS00041">
    <property type="entry name" value="HTH_ARAC_FAMILY_1"/>
    <property type="match status" value="1"/>
</dbReference>
<evidence type="ECO:0000256" key="4">
    <source>
        <dbReference type="PROSITE-ProRule" id="PRU00169"/>
    </source>
</evidence>
<dbReference type="InterPro" id="IPR001789">
    <property type="entry name" value="Sig_transdc_resp-reg_receiver"/>
</dbReference>
<dbReference type="PANTHER" id="PTHR43280:SF2">
    <property type="entry name" value="HTH-TYPE TRANSCRIPTIONAL REGULATOR EXSA"/>
    <property type="match status" value="1"/>
</dbReference>
<dbReference type="PANTHER" id="PTHR43280">
    <property type="entry name" value="ARAC-FAMILY TRANSCRIPTIONAL REGULATOR"/>
    <property type="match status" value="1"/>
</dbReference>
<accession>A0ABQ1Y641</accession>
<evidence type="ECO:0000256" key="3">
    <source>
        <dbReference type="ARBA" id="ARBA00023163"/>
    </source>
</evidence>
<dbReference type="PROSITE" id="PS01124">
    <property type="entry name" value="HTH_ARAC_FAMILY_2"/>
    <property type="match status" value="1"/>
</dbReference>
<dbReference type="InterPro" id="IPR009057">
    <property type="entry name" value="Homeodomain-like_sf"/>
</dbReference>
<feature type="modified residue" description="4-aspartylphosphate" evidence="4">
    <location>
        <position position="54"/>
    </location>
</feature>
<name>A0ABQ1Y641_9BACL</name>
<keyword evidence="1" id="KW-0805">Transcription regulation</keyword>
<dbReference type="SUPFAM" id="SSF52172">
    <property type="entry name" value="CheY-like"/>
    <property type="match status" value="1"/>
</dbReference>
<keyword evidence="2" id="KW-0238">DNA-binding</keyword>
<reference evidence="8" key="1">
    <citation type="journal article" date="2019" name="Int. J. Syst. Evol. Microbiol.">
        <title>The Global Catalogue of Microorganisms (GCM) 10K type strain sequencing project: providing services to taxonomists for standard genome sequencing and annotation.</title>
        <authorList>
            <consortium name="The Broad Institute Genomics Platform"/>
            <consortium name="The Broad Institute Genome Sequencing Center for Infectious Disease"/>
            <person name="Wu L."/>
            <person name="Ma J."/>
        </authorList>
    </citation>
    <scope>NUCLEOTIDE SEQUENCE [LARGE SCALE GENOMIC DNA]</scope>
    <source>
        <strain evidence="8">CGMCC 1.12769</strain>
    </source>
</reference>